<keyword evidence="3" id="KW-0964">Secreted</keyword>
<evidence type="ECO:0000256" key="8">
    <source>
        <dbReference type="SAM" id="SignalP"/>
    </source>
</evidence>
<reference evidence="10" key="1">
    <citation type="submission" date="2022-07" db="EMBL/GenBank/DDBJ databases">
        <title>Bacterial species isolated from the porcine tonsil microbiota.</title>
        <authorList>
            <person name="Oliveira I.M.F."/>
        </authorList>
    </citation>
    <scope>NUCLEOTIDE SEQUENCE</scope>
    <source>
        <strain evidence="10">8QC2O2</strain>
    </source>
</reference>
<evidence type="ECO:0000256" key="4">
    <source>
        <dbReference type="ARBA" id="ARBA00022729"/>
    </source>
</evidence>
<comment type="subunit">
    <text evidence="7">Interacts with host fibrinogen alpha chain/FGA. Interacts with host complement protein C3.</text>
</comment>
<dbReference type="SUPFAM" id="SSF158366">
    <property type="entry name" value="Efb C-domain-like"/>
    <property type="match status" value="1"/>
</dbReference>
<dbReference type="InterPro" id="IPR041909">
    <property type="entry name" value="Sbi_C3_db_domIV"/>
</dbReference>
<feature type="chain" id="PRO_5043621923" description="Fibrinogen-binding protein" evidence="8">
    <location>
        <begin position="23"/>
        <end position="108"/>
    </location>
</feature>
<evidence type="ECO:0000256" key="1">
    <source>
        <dbReference type="ARBA" id="ARBA00004613"/>
    </source>
</evidence>
<evidence type="ECO:0000313" key="11">
    <source>
        <dbReference type="Proteomes" id="UP001204068"/>
    </source>
</evidence>
<comment type="subcellular location">
    <subcellularLocation>
        <location evidence="1">Secreted</location>
    </subcellularLocation>
</comment>
<accession>A0AAW5LKK4</accession>
<gene>
    <name evidence="10" type="ORF">NQ032_03665</name>
</gene>
<comment type="caution">
    <text evidence="10">The sequence shown here is derived from an EMBL/GenBank/DDBJ whole genome shotgun (WGS) entry which is preliminary data.</text>
</comment>
<name>A0AAW5LKK4_MAMSC</name>
<organism evidence="10 11">
    <name type="scientific">Mammaliicoccus sciuri</name>
    <name type="common">Staphylococcus sciuri</name>
    <dbReference type="NCBI Taxonomy" id="1296"/>
    <lineage>
        <taxon>Bacteria</taxon>
        <taxon>Bacillati</taxon>
        <taxon>Bacillota</taxon>
        <taxon>Bacilli</taxon>
        <taxon>Bacillales</taxon>
        <taxon>Staphylococcaceae</taxon>
        <taxon>Mammaliicoccus</taxon>
    </lineage>
</organism>
<keyword evidence="4 8" id="KW-0732">Signal</keyword>
<dbReference type="Gene3D" id="1.10.10.1270">
    <property type="entry name" value="Sbi, C3 binding domain IV"/>
    <property type="match status" value="1"/>
</dbReference>
<dbReference type="RefSeq" id="WP_159315219.1">
    <property type="nucleotide sequence ID" value="NZ_CP064868.1"/>
</dbReference>
<sequence>MQLSKKLLLAFTSLGLALTVSIGEADAKQAEQTQVKYNAYDYKKSLDEKVMAAKQAVNKLKRDKTIKSHRVAQRAVNRIHETAGKSYAAEKKKLQKEIDIVLKNNYLR</sequence>
<evidence type="ECO:0000313" key="10">
    <source>
        <dbReference type="EMBL" id="MCQ9302717.1"/>
    </source>
</evidence>
<dbReference type="AlphaFoldDB" id="A0AAW5LKK4"/>
<comment type="function">
    <text evidence="6">Extracellular fibrinogen-binding protein that plays an important role in virulence. By interacting with the alpha chain of fibrinogen and its derivative fibrin, enhances a non-functional interaction between fibrinogen and platelets and is responsible for repression of fibrinogen-dependent platelet aggregation. In addition, assembles a fibrinogen protective shield around the bacteria which results in impaired phagocytic clearance by the host. Mechanistically, interacts with host complement C3b deposited on the surface of the bacterium via its C-terminal and then recruits fibrinogen via its N-terminal.</text>
</comment>
<feature type="domain" description="Extracellular fibrinogen binding protein C-terminal" evidence="9">
    <location>
        <begin position="41"/>
        <end position="107"/>
    </location>
</feature>
<proteinExistence type="predicted"/>
<dbReference type="InterPro" id="IPR021033">
    <property type="entry name" value="Extracellular_fibrinogen-bd_C"/>
</dbReference>
<dbReference type="Proteomes" id="UP001204068">
    <property type="component" value="Unassembled WGS sequence"/>
</dbReference>
<evidence type="ECO:0000256" key="7">
    <source>
        <dbReference type="ARBA" id="ARBA00046383"/>
    </source>
</evidence>
<dbReference type="InterPro" id="IPR036233">
    <property type="entry name" value="Efb_C_sf"/>
</dbReference>
<evidence type="ECO:0000256" key="6">
    <source>
        <dbReference type="ARBA" id="ARBA00045750"/>
    </source>
</evidence>
<evidence type="ECO:0000259" key="9">
    <source>
        <dbReference type="Pfam" id="PF12199"/>
    </source>
</evidence>
<dbReference type="Pfam" id="PF12199">
    <property type="entry name" value="efb-c"/>
    <property type="match status" value="1"/>
</dbReference>
<feature type="signal peptide" evidence="8">
    <location>
        <begin position="1"/>
        <end position="22"/>
    </location>
</feature>
<evidence type="ECO:0000256" key="3">
    <source>
        <dbReference type="ARBA" id="ARBA00022525"/>
    </source>
</evidence>
<dbReference type="EMBL" id="JANILD010000001">
    <property type="protein sequence ID" value="MCQ9302717.1"/>
    <property type="molecule type" value="Genomic_DNA"/>
</dbReference>
<evidence type="ECO:0000256" key="2">
    <source>
        <dbReference type="ARBA" id="ARBA00017236"/>
    </source>
</evidence>
<dbReference type="GO" id="GO:0005615">
    <property type="term" value="C:extracellular space"/>
    <property type="evidence" value="ECO:0007669"/>
    <property type="project" value="InterPro"/>
</dbReference>
<dbReference type="GO" id="GO:0001848">
    <property type="term" value="F:complement binding"/>
    <property type="evidence" value="ECO:0007669"/>
    <property type="project" value="InterPro"/>
</dbReference>
<protein>
    <recommendedName>
        <fullName evidence="2">Fibrinogen-binding protein</fullName>
    </recommendedName>
</protein>
<keyword evidence="5" id="KW-0843">Virulence</keyword>
<evidence type="ECO:0000256" key="5">
    <source>
        <dbReference type="ARBA" id="ARBA00023026"/>
    </source>
</evidence>